<dbReference type="KEGG" id="ovi:T265_04831"/>
<accession>A0A074ZYB4</accession>
<dbReference type="EMBL" id="KL596702">
    <property type="protein sequence ID" value="KER28300.1"/>
    <property type="molecule type" value="Genomic_DNA"/>
</dbReference>
<dbReference type="RefSeq" id="XP_009167941.1">
    <property type="nucleotide sequence ID" value="XM_009169677.1"/>
</dbReference>
<keyword evidence="2" id="KW-1185">Reference proteome</keyword>
<proteinExistence type="predicted"/>
<dbReference type="CTD" id="20319013"/>
<sequence>METARGGQSVAWQRSMYVLISQLSCVGDRSLPGWKPRDNTNPWLVTLADIVVTQPVTVFHQSYHLVPYFKHRSVCRHCSDWAIASNELGQTDGIPALVLPSGGMAVRYLESVTDERFFRRLSLLVVDQVAVDLFAELSNWLANVSSPVEETSSVRG</sequence>
<evidence type="ECO:0000313" key="2">
    <source>
        <dbReference type="Proteomes" id="UP000054324"/>
    </source>
</evidence>
<dbReference type="OrthoDB" id="6266369at2759"/>
<name>A0A074ZYB4_OPIVI</name>
<dbReference type="AlphaFoldDB" id="A0A074ZYB4"/>
<gene>
    <name evidence="1" type="ORF">T265_04831</name>
</gene>
<dbReference type="Proteomes" id="UP000054324">
    <property type="component" value="Unassembled WGS sequence"/>
</dbReference>
<reference evidence="1 2" key="1">
    <citation type="submission" date="2013-11" db="EMBL/GenBank/DDBJ databases">
        <title>Opisthorchis viverrini - life in the bile duct.</title>
        <authorList>
            <person name="Young N.D."/>
            <person name="Nagarajan N."/>
            <person name="Lin S.J."/>
            <person name="Korhonen P.K."/>
            <person name="Jex A.R."/>
            <person name="Hall R.S."/>
            <person name="Safavi-Hemami H."/>
            <person name="Kaewkong W."/>
            <person name="Bertrand D."/>
            <person name="Gao S."/>
            <person name="Seet Q."/>
            <person name="Wongkham S."/>
            <person name="Teh B.T."/>
            <person name="Wongkham C."/>
            <person name="Intapan P.M."/>
            <person name="Maleewong W."/>
            <person name="Yang X."/>
            <person name="Hu M."/>
            <person name="Wang Z."/>
            <person name="Hofmann A."/>
            <person name="Sternberg P.W."/>
            <person name="Tan P."/>
            <person name="Wang J."/>
            <person name="Gasser R.B."/>
        </authorList>
    </citation>
    <scope>NUCLEOTIDE SEQUENCE [LARGE SCALE GENOMIC DNA]</scope>
</reference>
<organism evidence="1 2">
    <name type="scientific">Opisthorchis viverrini</name>
    <name type="common">Southeast Asian liver fluke</name>
    <dbReference type="NCBI Taxonomy" id="6198"/>
    <lineage>
        <taxon>Eukaryota</taxon>
        <taxon>Metazoa</taxon>
        <taxon>Spiralia</taxon>
        <taxon>Lophotrochozoa</taxon>
        <taxon>Platyhelminthes</taxon>
        <taxon>Trematoda</taxon>
        <taxon>Digenea</taxon>
        <taxon>Opisthorchiida</taxon>
        <taxon>Opisthorchiata</taxon>
        <taxon>Opisthorchiidae</taxon>
        <taxon>Opisthorchis</taxon>
    </lineage>
</organism>
<evidence type="ECO:0000313" key="1">
    <source>
        <dbReference type="EMBL" id="KER28300.1"/>
    </source>
</evidence>
<dbReference type="GeneID" id="20319013"/>
<protein>
    <submittedName>
        <fullName evidence="1">Uncharacterized protein</fullName>
    </submittedName>
</protein>